<dbReference type="PANTHER" id="PTHR23091:SF4">
    <property type="entry name" value="N-TERMINAL AMINO-ACID N(ALPHA)-ACETYLTRANSFERASE NATA"/>
    <property type="match status" value="1"/>
</dbReference>
<dbReference type="GeneTree" id="ENSGT00550000074803"/>
<dbReference type="Proteomes" id="UP000002494">
    <property type="component" value="Chromosome X"/>
</dbReference>
<accession>A0A8I6GC73</accession>
<evidence type="ECO:0000256" key="13">
    <source>
        <dbReference type="ARBA" id="ARBA00049266"/>
    </source>
</evidence>
<comment type="catalytic activity">
    <reaction evidence="12">
        <text>N-terminal L-alanyl-[protein] + acetyl-CoA = N-terminal N(alpha)-acetyl-L-alanyl-[protein] + CoA + H(+)</text>
        <dbReference type="Rhea" id="RHEA:50500"/>
        <dbReference type="Rhea" id="RHEA-COMP:12701"/>
        <dbReference type="Rhea" id="RHEA-COMP:12702"/>
        <dbReference type="ChEBI" id="CHEBI:15378"/>
        <dbReference type="ChEBI" id="CHEBI:57287"/>
        <dbReference type="ChEBI" id="CHEBI:57288"/>
        <dbReference type="ChEBI" id="CHEBI:64718"/>
        <dbReference type="ChEBI" id="CHEBI:83683"/>
        <dbReference type="EC" id="2.3.1.255"/>
    </reaction>
</comment>
<evidence type="ECO:0000256" key="3">
    <source>
        <dbReference type="ARBA" id="ARBA00022490"/>
    </source>
</evidence>
<keyword evidence="4" id="KW-0808">Transferase</keyword>
<protein>
    <recommendedName>
        <fullName evidence="8">N-terminal amino-acid N(alpha)-acetyltransferase NatA</fullName>
        <ecNumber evidence="8">2.3.1.255</ecNumber>
    </recommendedName>
</protein>
<keyword evidence="6" id="KW-0012">Acyltransferase</keyword>
<dbReference type="Ensembl" id="ENSRNOT00000119418.2">
    <property type="protein sequence ID" value="ENSRNOP00000084817.1"/>
    <property type="gene ID" value="ENSRNOG00000060063.3"/>
</dbReference>
<evidence type="ECO:0000256" key="7">
    <source>
        <dbReference type="ARBA" id="ARBA00025786"/>
    </source>
</evidence>
<feature type="domain" description="N-acetyltransferase" evidence="15">
    <location>
        <begin position="1"/>
        <end position="152"/>
    </location>
</feature>
<evidence type="ECO:0000256" key="10">
    <source>
        <dbReference type="ARBA" id="ARBA00047805"/>
    </source>
</evidence>
<dbReference type="OMA" id="MSMQNAN"/>
<comment type="similarity">
    <text evidence="7">Belongs to the acetyltransferase family. ARD1 subfamily.</text>
</comment>
<evidence type="ECO:0000256" key="1">
    <source>
        <dbReference type="ARBA" id="ARBA00004123"/>
    </source>
</evidence>
<comment type="catalytic activity">
    <reaction evidence="10">
        <text>N-terminal L-valyl-[protein] + acetyl-CoA = N-terminal N(alpha)-acetyl-L-valyl-[protein] + CoA + H(+)</text>
        <dbReference type="Rhea" id="RHEA:50508"/>
        <dbReference type="Rhea" id="RHEA-COMP:12705"/>
        <dbReference type="Rhea" id="RHEA-COMP:12706"/>
        <dbReference type="ChEBI" id="CHEBI:15378"/>
        <dbReference type="ChEBI" id="CHEBI:57287"/>
        <dbReference type="ChEBI" id="CHEBI:57288"/>
        <dbReference type="ChEBI" id="CHEBI:64741"/>
        <dbReference type="ChEBI" id="CHEBI:133371"/>
        <dbReference type="EC" id="2.3.1.255"/>
    </reaction>
</comment>
<evidence type="ECO:0000256" key="5">
    <source>
        <dbReference type="ARBA" id="ARBA00023242"/>
    </source>
</evidence>
<evidence type="ECO:0000256" key="11">
    <source>
        <dbReference type="ARBA" id="ARBA00047954"/>
    </source>
</evidence>
<dbReference type="SUPFAM" id="SSF55729">
    <property type="entry name" value="Acyl-CoA N-acyltransferases (Nat)"/>
    <property type="match status" value="1"/>
</dbReference>
<dbReference type="PROSITE" id="PS51186">
    <property type="entry name" value="GNAT"/>
    <property type="match status" value="1"/>
</dbReference>
<sequence>MNIRNARPEDLMNMQHCNLLCLPENYQMKYYFYHGLSWPQLSYIAEDENGKIVGYVLAKMEEDPDDVPHGHITSLAVKRSHRRLGLAQKLMDQASRAMIENFNAKYVSLHVRKSNRAALHLYSNTLNFQISEVEPKYYADGEDAYAMKRDLTQMADEVRVQPGQGSNSSSRGDSVIGKGVYFRAVRQSEAVATRGKTETECQLLWL</sequence>
<evidence type="ECO:0000313" key="17">
    <source>
        <dbReference type="Proteomes" id="UP000002494"/>
    </source>
</evidence>
<comment type="catalytic activity">
    <reaction evidence="9">
        <text>N-terminal L-seryl-[protein] + acetyl-CoA = N-terminal N(alpha)-acetyl-L-seryl-[protein] + CoA + H(+)</text>
        <dbReference type="Rhea" id="RHEA:50504"/>
        <dbReference type="Rhea" id="RHEA-COMP:12703"/>
        <dbReference type="Rhea" id="RHEA-COMP:12704"/>
        <dbReference type="ChEBI" id="CHEBI:15378"/>
        <dbReference type="ChEBI" id="CHEBI:57287"/>
        <dbReference type="ChEBI" id="CHEBI:57288"/>
        <dbReference type="ChEBI" id="CHEBI:64738"/>
        <dbReference type="ChEBI" id="CHEBI:83690"/>
        <dbReference type="EC" id="2.3.1.255"/>
    </reaction>
</comment>
<comment type="catalytic activity">
    <reaction evidence="11">
        <text>N-terminal glycyl-[protein] + acetyl-CoA = N-terminal N(alpha)-acetylglycyl-[protein] + CoA + H(+)</text>
        <dbReference type="Rhea" id="RHEA:50496"/>
        <dbReference type="Rhea" id="RHEA-COMP:12666"/>
        <dbReference type="Rhea" id="RHEA-COMP:12700"/>
        <dbReference type="ChEBI" id="CHEBI:15378"/>
        <dbReference type="ChEBI" id="CHEBI:57287"/>
        <dbReference type="ChEBI" id="CHEBI:57288"/>
        <dbReference type="ChEBI" id="CHEBI:64723"/>
        <dbReference type="ChEBI" id="CHEBI:133369"/>
        <dbReference type="EC" id="2.3.1.255"/>
    </reaction>
</comment>
<dbReference type="EC" id="2.3.1.255" evidence="8"/>
<evidence type="ECO:0000256" key="4">
    <source>
        <dbReference type="ARBA" id="ARBA00022679"/>
    </source>
</evidence>
<reference evidence="16" key="1">
    <citation type="submission" date="2024-01" db="EMBL/GenBank/DDBJ databases">
        <title>GRCr8: a new rat reference genome assembly contstructed from accurate long reads and long range scaffolding.</title>
        <authorList>
            <person name="Doris P.A."/>
            <person name="Kalbfleisch T."/>
            <person name="Li K."/>
            <person name="Howe K."/>
            <person name="Wood J."/>
        </authorList>
    </citation>
    <scope>NUCLEOTIDE SEQUENCE [LARGE SCALE GENOMIC DNA]</scope>
    <source>
        <strain evidence="16">Brown Norway</strain>
    </source>
</reference>
<dbReference type="PANTHER" id="PTHR23091">
    <property type="entry name" value="N-TERMINAL ACETYLTRANSFERASE"/>
    <property type="match status" value="1"/>
</dbReference>
<reference evidence="16" key="2">
    <citation type="submission" date="2025-08" db="UniProtKB">
        <authorList>
            <consortium name="Ensembl"/>
        </authorList>
    </citation>
    <scope>IDENTIFICATION</scope>
    <source>
        <strain evidence="16">Brown Norway</strain>
    </source>
</reference>
<proteinExistence type="evidence at protein level"/>
<dbReference type="InterPro" id="IPR000182">
    <property type="entry name" value="GNAT_dom"/>
</dbReference>
<comment type="catalytic activity">
    <reaction evidence="14">
        <text>N-terminal L-threonyl-[protein] + acetyl-CoA = N-terminal N(alpha)-acetyl-L-threonyl-[protein] + CoA + H(+)</text>
        <dbReference type="Rhea" id="RHEA:50516"/>
        <dbReference type="Rhea" id="RHEA-COMP:12709"/>
        <dbReference type="Rhea" id="RHEA-COMP:12710"/>
        <dbReference type="ChEBI" id="CHEBI:15378"/>
        <dbReference type="ChEBI" id="CHEBI:57287"/>
        <dbReference type="ChEBI" id="CHEBI:57288"/>
        <dbReference type="ChEBI" id="CHEBI:64739"/>
        <dbReference type="ChEBI" id="CHEBI:133375"/>
        <dbReference type="EC" id="2.3.1.255"/>
    </reaction>
</comment>
<dbReference type="RGD" id="1565315">
    <property type="gene designation" value="Naa10"/>
</dbReference>
<dbReference type="CDD" id="cd04301">
    <property type="entry name" value="NAT_SF"/>
    <property type="match status" value="1"/>
</dbReference>
<dbReference type="FunFam" id="3.40.630.30:FF:000014">
    <property type="entry name" value="N-alpha-acetyltransferase 10 isoform X1"/>
    <property type="match status" value="1"/>
</dbReference>
<comment type="catalytic activity">
    <reaction evidence="13">
        <text>N-terminal L-cysteinyl-[protein] + acetyl-CoA = N-terminal N(alpha)-acetyl-L-cysteinyl-[protein] + CoA + H(+)</text>
        <dbReference type="Rhea" id="RHEA:50512"/>
        <dbReference type="Rhea" id="RHEA-COMP:12707"/>
        <dbReference type="Rhea" id="RHEA-COMP:12708"/>
        <dbReference type="ChEBI" id="CHEBI:15378"/>
        <dbReference type="ChEBI" id="CHEBI:57287"/>
        <dbReference type="ChEBI" id="CHEBI:57288"/>
        <dbReference type="ChEBI" id="CHEBI:65250"/>
        <dbReference type="ChEBI" id="CHEBI:133372"/>
        <dbReference type="EC" id="2.3.1.255"/>
    </reaction>
</comment>
<evidence type="ECO:0000256" key="2">
    <source>
        <dbReference type="ARBA" id="ARBA00004496"/>
    </source>
</evidence>
<dbReference type="GO" id="GO:0005634">
    <property type="term" value="C:nucleus"/>
    <property type="evidence" value="ECO:0007669"/>
    <property type="project" value="UniProtKB-SubCell"/>
</dbReference>
<dbReference type="InterPro" id="IPR045047">
    <property type="entry name" value="Ard1-like"/>
</dbReference>
<keyword evidence="17" id="KW-1185">Reference proteome</keyword>
<keyword evidence="5" id="KW-0539">Nucleus</keyword>
<dbReference type="AlphaFoldDB" id="A0A8I6GC73"/>
<evidence type="ECO:0000259" key="15">
    <source>
        <dbReference type="PROSITE" id="PS51186"/>
    </source>
</evidence>
<evidence type="ECO:0000256" key="14">
    <source>
        <dbReference type="ARBA" id="ARBA00049434"/>
    </source>
</evidence>
<dbReference type="InterPro" id="IPR016181">
    <property type="entry name" value="Acyl_CoA_acyltransferase"/>
</dbReference>
<evidence type="ECO:0000256" key="9">
    <source>
        <dbReference type="ARBA" id="ARBA00047491"/>
    </source>
</evidence>
<keyword evidence="19" id="KW-1267">Proteomics identification</keyword>
<evidence type="ECO:0000256" key="12">
    <source>
        <dbReference type="ARBA" id="ARBA00048236"/>
    </source>
</evidence>
<dbReference type="Pfam" id="PF00583">
    <property type="entry name" value="Acetyltransf_1"/>
    <property type="match status" value="1"/>
</dbReference>
<dbReference type="GO" id="GO:0031415">
    <property type="term" value="C:NatA complex"/>
    <property type="evidence" value="ECO:0007669"/>
    <property type="project" value="InterPro"/>
</dbReference>
<name>A0A8I6GC73_RAT</name>
<keyword evidence="3" id="KW-0963">Cytoplasm</keyword>
<evidence type="ECO:0000256" key="8">
    <source>
        <dbReference type="ARBA" id="ARBA00026110"/>
    </source>
</evidence>
<organism evidence="16 17">
    <name type="scientific">Rattus norvegicus</name>
    <name type="common">Rat</name>
    <dbReference type="NCBI Taxonomy" id="10116"/>
    <lineage>
        <taxon>Eukaryota</taxon>
        <taxon>Metazoa</taxon>
        <taxon>Chordata</taxon>
        <taxon>Craniata</taxon>
        <taxon>Vertebrata</taxon>
        <taxon>Euteleostomi</taxon>
        <taxon>Mammalia</taxon>
        <taxon>Eutheria</taxon>
        <taxon>Euarchontoglires</taxon>
        <taxon>Glires</taxon>
        <taxon>Rodentia</taxon>
        <taxon>Myomorpha</taxon>
        <taxon>Muroidea</taxon>
        <taxon>Muridae</taxon>
        <taxon>Murinae</taxon>
        <taxon>Rattus</taxon>
    </lineage>
</organism>
<gene>
    <name evidence="16 18" type="primary">Naa10</name>
</gene>
<dbReference type="Gene3D" id="3.40.630.30">
    <property type="match status" value="1"/>
</dbReference>
<evidence type="ECO:0000256" key="6">
    <source>
        <dbReference type="ARBA" id="ARBA00023315"/>
    </source>
</evidence>
<dbReference type="AGR" id="RGD:1565315"/>
<evidence type="ECO:0000313" key="16">
    <source>
        <dbReference type="Ensembl" id="ENSRNOP00000084817.1"/>
    </source>
</evidence>
<evidence type="ECO:0007829" key="19">
    <source>
        <dbReference type="PeptideAtlas" id="A0A8I6GC73"/>
    </source>
</evidence>
<reference evidence="16" key="3">
    <citation type="submission" date="2025-09" db="UniProtKB">
        <authorList>
            <consortium name="Ensembl"/>
        </authorList>
    </citation>
    <scope>IDENTIFICATION</scope>
    <source>
        <strain evidence="16">Brown Norway</strain>
    </source>
</reference>
<dbReference type="GO" id="GO:0004596">
    <property type="term" value="F:protein-N-terminal amino-acid acetyltransferase activity"/>
    <property type="evidence" value="ECO:0007669"/>
    <property type="project" value="UniProtKB-EC"/>
</dbReference>
<comment type="subcellular location">
    <subcellularLocation>
        <location evidence="2">Cytoplasm</location>
    </subcellularLocation>
    <subcellularLocation>
        <location evidence="1">Nucleus</location>
    </subcellularLocation>
</comment>
<evidence type="ECO:0000313" key="18">
    <source>
        <dbReference type="RGD" id="1565315"/>
    </source>
</evidence>